<evidence type="ECO:0000256" key="1">
    <source>
        <dbReference type="SAM" id="MobiDB-lite"/>
    </source>
</evidence>
<dbReference type="Proteomes" id="UP000827986">
    <property type="component" value="Unassembled WGS sequence"/>
</dbReference>
<accession>A0A9D4BB81</accession>
<comment type="caution">
    <text evidence="2">The sequence shown here is derived from an EMBL/GenBank/DDBJ whole genome shotgun (WGS) entry which is preliminary data.</text>
</comment>
<dbReference type="EMBL" id="JAHDVG010000463">
    <property type="protein sequence ID" value="KAH1187350.1"/>
    <property type="molecule type" value="Genomic_DNA"/>
</dbReference>
<reference evidence="2" key="1">
    <citation type="submission" date="2021-09" db="EMBL/GenBank/DDBJ databases">
        <title>The genome of Mauremys mutica provides insights into the evolution of semi-aquatic lifestyle.</title>
        <authorList>
            <person name="Gong S."/>
            <person name="Gao Y."/>
        </authorList>
    </citation>
    <scope>NUCLEOTIDE SEQUENCE</scope>
    <source>
        <strain evidence="2">MM-2020</strain>
        <tissue evidence="2">Muscle</tissue>
    </source>
</reference>
<keyword evidence="3" id="KW-1185">Reference proteome</keyword>
<feature type="compositionally biased region" description="Low complexity" evidence="1">
    <location>
        <begin position="46"/>
        <end position="77"/>
    </location>
</feature>
<feature type="compositionally biased region" description="Basic residues" evidence="1">
    <location>
        <begin position="89"/>
        <end position="100"/>
    </location>
</feature>
<feature type="region of interest" description="Disordered" evidence="1">
    <location>
        <begin position="1"/>
        <end position="122"/>
    </location>
</feature>
<proteinExistence type="predicted"/>
<dbReference type="AlphaFoldDB" id="A0A9D4BB81"/>
<organism evidence="2 3">
    <name type="scientific">Mauremys mutica</name>
    <name type="common">yellowpond turtle</name>
    <dbReference type="NCBI Taxonomy" id="74926"/>
    <lineage>
        <taxon>Eukaryota</taxon>
        <taxon>Metazoa</taxon>
        <taxon>Chordata</taxon>
        <taxon>Craniata</taxon>
        <taxon>Vertebrata</taxon>
        <taxon>Euteleostomi</taxon>
        <taxon>Archelosauria</taxon>
        <taxon>Testudinata</taxon>
        <taxon>Testudines</taxon>
        <taxon>Cryptodira</taxon>
        <taxon>Durocryptodira</taxon>
        <taxon>Testudinoidea</taxon>
        <taxon>Geoemydidae</taxon>
        <taxon>Geoemydinae</taxon>
        <taxon>Mauremys</taxon>
    </lineage>
</organism>
<name>A0A9D4BB81_9SAUR</name>
<evidence type="ECO:0000313" key="2">
    <source>
        <dbReference type="EMBL" id="KAH1187350.1"/>
    </source>
</evidence>
<gene>
    <name evidence="2" type="ORF">KIL84_020099</name>
</gene>
<evidence type="ECO:0000313" key="3">
    <source>
        <dbReference type="Proteomes" id="UP000827986"/>
    </source>
</evidence>
<feature type="compositionally biased region" description="Polar residues" evidence="1">
    <location>
        <begin position="1"/>
        <end position="12"/>
    </location>
</feature>
<protein>
    <submittedName>
        <fullName evidence="2">Uncharacterized protein</fullName>
    </submittedName>
</protein>
<sequence length="122" mass="13115">MRLHQIGSSYSAQGAALPGISQQVANDTSRRRGSPGVPGALPSPPQRQAAPEVRAPAAARAEPGAPLPGRGRGTRLTWAACGWRDPRPRARRGCRRRRMKRAEPEPAPLQGAQRAAYRQPGR</sequence>